<dbReference type="Gene3D" id="1.20.1250.20">
    <property type="entry name" value="MFS general substrate transporter like domains"/>
    <property type="match status" value="2"/>
</dbReference>
<feature type="transmembrane region" description="Helical" evidence="7">
    <location>
        <begin position="40"/>
        <end position="58"/>
    </location>
</feature>
<feature type="transmembrane region" description="Helical" evidence="7">
    <location>
        <begin position="245"/>
        <end position="262"/>
    </location>
</feature>
<keyword evidence="4 7" id="KW-0812">Transmembrane</keyword>
<feature type="domain" description="Major facilitator superfamily (MFS) profile" evidence="8">
    <location>
        <begin position="207"/>
        <end position="397"/>
    </location>
</feature>
<dbReference type="InterPro" id="IPR020846">
    <property type="entry name" value="MFS_dom"/>
</dbReference>
<feature type="transmembrane region" description="Helical" evidence="7">
    <location>
        <begin position="132"/>
        <end position="152"/>
    </location>
</feature>
<protein>
    <submittedName>
        <fullName evidence="9">MFS transporter</fullName>
    </submittedName>
</protein>
<evidence type="ECO:0000256" key="7">
    <source>
        <dbReference type="SAM" id="Phobius"/>
    </source>
</evidence>
<keyword evidence="5 7" id="KW-1133">Transmembrane helix</keyword>
<evidence type="ECO:0000256" key="3">
    <source>
        <dbReference type="ARBA" id="ARBA00022475"/>
    </source>
</evidence>
<feature type="transmembrane region" description="Helical" evidence="7">
    <location>
        <begin position="301"/>
        <end position="323"/>
    </location>
</feature>
<evidence type="ECO:0000256" key="4">
    <source>
        <dbReference type="ARBA" id="ARBA00022692"/>
    </source>
</evidence>
<dbReference type="InterPro" id="IPR036259">
    <property type="entry name" value="MFS_trans_sf"/>
</dbReference>
<dbReference type="RefSeq" id="WP_187528954.1">
    <property type="nucleotide sequence ID" value="NZ_CP060724.1"/>
</dbReference>
<dbReference type="InterPro" id="IPR011701">
    <property type="entry name" value="MFS"/>
</dbReference>
<dbReference type="GO" id="GO:0005886">
    <property type="term" value="C:plasma membrane"/>
    <property type="evidence" value="ECO:0007669"/>
    <property type="project" value="UniProtKB-SubCell"/>
</dbReference>
<evidence type="ECO:0000313" key="9">
    <source>
        <dbReference type="EMBL" id="QNN75119.1"/>
    </source>
</evidence>
<keyword evidence="6 7" id="KW-0472">Membrane</keyword>
<proteinExistence type="predicted"/>
<sequence length="397" mass="44456">MQEKTAMSFKWLLTASFINSFALGFIWPLTSIYLHDQLHQTLVVIGWVMLANALGQMIGSVISGRLFDRFAPFVLIQIGVGVMIVAQVAFIIWHSWPVYPLILVVTGLFSGWNTAAINSYGTQINNRDGRYVFNMLYFIANFGMVFATAIVGPIYAFGIIWLFVISLVMYSFLFWIIRRHFNFSIARTKADVKISLDQQLSVWNKRLIWTVIIGLGILWISYSQWLGNLSVYMSDVLSLPLWQYSMLWTINGLLIAAIQLTMNGLNLVASRRAMWIQIFGGIGFFGLAFLVLPFVNNFTGFAIAMIITTFGEATAFPMIPALINELTPNGLKGRFQGWAAAAPSAGRAFGPLLGGLMIEHSGYHQMFFAAAGIVLLALIGVAIMVMWGYRFTTHYEQ</sequence>
<evidence type="ECO:0000313" key="10">
    <source>
        <dbReference type="Proteomes" id="UP000515800"/>
    </source>
</evidence>
<reference evidence="9 10" key="1">
    <citation type="submission" date="2020-08" db="EMBL/GenBank/DDBJ databases">
        <title>Genome sequence of Weissella diestrammenae KACC 16890T.</title>
        <authorList>
            <person name="Hyun D.-W."/>
            <person name="Bae J.-W."/>
        </authorList>
    </citation>
    <scope>NUCLEOTIDE SEQUENCE [LARGE SCALE GENOMIC DNA]</scope>
    <source>
        <strain evidence="9 10">KACC 16890</strain>
    </source>
</reference>
<feature type="transmembrane region" description="Helical" evidence="7">
    <location>
        <begin position="70"/>
        <end position="93"/>
    </location>
</feature>
<keyword evidence="3" id="KW-1003">Cell membrane</keyword>
<name>A0A7G9T4U4_9LACO</name>
<feature type="transmembrane region" description="Helical" evidence="7">
    <location>
        <begin position="12"/>
        <end position="34"/>
    </location>
</feature>
<dbReference type="SUPFAM" id="SSF103473">
    <property type="entry name" value="MFS general substrate transporter"/>
    <property type="match status" value="1"/>
</dbReference>
<accession>A0A7G9T4U4</accession>
<dbReference type="KEGG" id="wdi:H9L19_07030"/>
<evidence type="ECO:0000256" key="1">
    <source>
        <dbReference type="ARBA" id="ARBA00004651"/>
    </source>
</evidence>
<organism evidence="9 10">
    <name type="scientific">Weissella diestrammenae</name>
    <dbReference type="NCBI Taxonomy" id="1162633"/>
    <lineage>
        <taxon>Bacteria</taxon>
        <taxon>Bacillati</taxon>
        <taxon>Bacillota</taxon>
        <taxon>Bacilli</taxon>
        <taxon>Lactobacillales</taxon>
        <taxon>Lactobacillaceae</taxon>
        <taxon>Weissella</taxon>
    </lineage>
</organism>
<dbReference type="PANTHER" id="PTHR23517:SF10">
    <property type="entry name" value="MAJOR FACILITATOR SUPERFAMILY (MFS) PROFILE DOMAIN-CONTAINING PROTEIN"/>
    <property type="match status" value="1"/>
</dbReference>
<feature type="transmembrane region" description="Helical" evidence="7">
    <location>
        <begin position="366"/>
        <end position="389"/>
    </location>
</feature>
<dbReference type="Proteomes" id="UP000515800">
    <property type="component" value="Chromosome"/>
</dbReference>
<comment type="subcellular location">
    <subcellularLocation>
        <location evidence="1">Cell membrane</location>
        <topology evidence="1">Multi-pass membrane protein</topology>
    </subcellularLocation>
</comment>
<evidence type="ECO:0000259" key="8">
    <source>
        <dbReference type="PROSITE" id="PS50850"/>
    </source>
</evidence>
<keyword evidence="2" id="KW-0813">Transport</keyword>
<dbReference type="InterPro" id="IPR050171">
    <property type="entry name" value="MFS_Transporters"/>
</dbReference>
<dbReference type="Pfam" id="PF07690">
    <property type="entry name" value="MFS_1"/>
    <property type="match status" value="1"/>
</dbReference>
<evidence type="ECO:0000256" key="2">
    <source>
        <dbReference type="ARBA" id="ARBA00022448"/>
    </source>
</evidence>
<feature type="transmembrane region" description="Helical" evidence="7">
    <location>
        <begin position="207"/>
        <end position="225"/>
    </location>
</feature>
<feature type="transmembrane region" description="Helical" evidence="7">
    <location>
        <begin position="158"/>
        <end position="177"/>
    </location>
</feature>
<keyword evidence="10" id="KW-1185">Reference proteome</keyword>
<dbReference type="EMBL" id="CP060724">
    <property type="protein sequence ID" value="QNN75119.1"/>
    <property type="molecule type" value="Genomic_DNA"/>
</dbReference>
<dbReference type="AlphaFoldDB" id="A0A7G9T4U4"/>
<dbReference type="PROSITE" id="PS50850">
    <property type="entry name" value="MFS"/>
    <property type="match status" value="1"/>
</dbReference>
<evidence type="ECO:0000256" key="6">
    <source>
        <dbReference type="ARBA" id="ARBA00023136"/>
    </source>
</evidence>
<feature type="transmembrane region" description="Helical" evidence="7">
    <location>
        <begin position="274"/>
        <end position="295"/>
    </location>
</feature>
<gene>
    <name evidence="9" type="ORF">H9L19_07030</name>
</gene>
<dbReference type="GO" id="GO:0022857">
    <property type="term" value="F:transmembrane transporter activity"/>
    <property type="evidence" value="ECO:0007669"/>
    <property type="project" value="InterPro"/>
</dbReference>
<feature type="transmembrane region" description="Helical" evidence="7">
    <location>
        <begin position="99"/>
        <end position="120"/>
    </location>
</feature>
<feature type="transmembrane region" description="Helical" evidence="7">
    <location>
        <begin position="335"/>
        <end position="354"/>
    </location>
</feature>
<evidence type="ECO:0000256" key="5">
    <source>
        <dbReference type="ARBA" id="ARBA00022989"/>
    </source>
</evidence>
<dbReference type="PANTHER" id="PTHR23517">
    <property type="entry name" value="RESISTANCE PROTEIN MDTM, PUTATIVE-RELATED-RELATED"/>
    <property type="match status" value="1"/>
</dbReference>